<feature type="domain" description="YdbS-like PH" evidence="2">
    <location>
        <begin position="411"/>
        <end position="486"/>
    </location>
</feature>
<dbReference type="Pfam" id="PF03703">
    <property type="entry name" value="bPH_2"/>
    <property type="match status" value="3"/>
</dbReference>
<evidence type="ECO:0000259" key="2">
    <source>
        <dbReference type="Pfam" id="PF03703"/>
    </source>
</evidence>
<feature type="transmembrane region" description="Helical" evidence="1">
    <location>
        <begin position="234"/>
        <end position="254"/>
    </location>
</feature>
<proteinExistence type="predicted"/>
<evidence type="ECO:0000313" key="4">
    <source>
        <dbReference type="Proteomes" id="UP000011747"/>
    </source>
</evidence>
<feature type="transmembrane region" description="Helical" evidence="1">
    <location>
        <begin position="364"/>
        <end position="383"/>
    </location>
</feature>
<feature type="transmembrane region" description="Helical" evidence="1">
    <location>
        <begin position="16"/>
        <end position="41"/>
    </location>
</feature>
<dbReference type="PIRSF" id="PIRSF026631">
    <property type="entry name" value="UCP026631"/>
    <property type="match status" value="1"/>
</dbReference>
<feature type="domain" description="YdbS-like PH" evidence="2">
    <location>
        <begin position="71"/>
        <end position="150"/>
    </location>
</feature>
<evidence type="ECO:0000313" key="3">
    <source>
        <dbReference type="EMBL" id="EHL78855.1"/>
    </source>
</evidence>
<dbReference type="InterPro" id="IPR014529">
    <property type="entry name" value="UCP026631"/>
</dbReference>
<dbReference type="PATRIC" id="fig|665952.3.peg.942"/>
<gene>
    <name evidence="3" type="ORF">HMPREF1015_02160</name>
</gene>
<protein>
    <recommendedName>
        <fullName evidence="2">YdbS-like PH domain-containing protein</fullName>
    </recommendedName>
</protein>
<dbReference type="PANTHER" id="PTHR34473">
    <property type="entry name" value="UPF0699 TRANSMEMBRANE PROTEIN YDBS"/>
    <property type="match status" value="1"/>
</dbReference>
<name>G9QIZ9_9BACI</name>
<dbReference type="RefSeq" id="WP_003353241.1">
    <property type="nucleotide sequence ID" value="NZ_JH414745.1"/>
</dbReference>
<accession>G9QIZ9</accession>
<evidence type="ECO:0000256" key="1">
    <source>
        <dbReference type="SAM" id="Phobius"/>
    </source>
</evidence>
<feature type="transmembrane region" description="Helical" evidence="1">
    <location>
        <begin position="47"/>
        <end position="69"/>
    </location>
</feature>
<feature type="domain" description="YdbS-like PH" evidence="2">
    <location>
        <begin position="261"/>
        <end position="339"/>
    </location>
</feature>
<dbReference type="Proteomes" id="UP000011747">
    <property type="component" value="Unassembled WGS sequence"/>
</dbReference>
<reference evidence="3 4" key="1">
    <citation type="submission" date="2011-09" db="EMBL/GenBank/DDBJ databases">
        <title>The Genome Sequence of Bacillus smithii 7_3_47FAA.</title>
        <authorList>
            <consortium name="The Broad Institute Genome Sequencing Platform"/>
            <person name="Earl A."/>
            <person name="Ward D."/>
            <person name="Feldgarden M."/>
            <person name="Gevers D."/>
            <person name="Daigneault M."/>
            <person name="Strauss J."/>
            <person name="Allen-Vercoe E."/>
            <person name="Young S.K."/>
            <person name="Zeng Q."/>
            <person name="Gargeya S."/>
            <person name="Fitzgerald M."/>
            <person name="Haas B."/>
            <person name="Abouelleil A."/>
            <person name="Alvarado L."/>
            <person name="Arachchi H.M."/>
            <person name="Berlin A."/>
            <person name="Brown A."/>
            <person name="Chapman S.B."/>
            <person name="Chen Z."/>
            <person name="Dunbar C."/>
            <person name="Freedman E."/>
            <person name="Gearin G."/>
            <person name="Goldberg J."/>
            <person name="Griggs A."/>
            <person name="Gujja S."/>
            <person name="Heiman D."/>
            <person name="Howarth C."/>
            <person name="Larson L."/>
            <person name="Lui A."/>
            <person name="MacDonald P.J.P."/>
            <person name="Montmayeur A."/>
            <person name="Murphy C."/>
            <person name="Neiman D."/>
            <person name="Pearson M."/>
            <person name="Priest M."/>
            <person name="Roberts A."/>
            <person name="Saif S."/>
            <person name="Shea T."/>
            <person name="Shenoy N."/>
            <person name="Sisk P."/>
            <person name="Stolte C."/>
            <person name="Sykes S."/>
            <person name="Wortman J."/>
            <person name="Nusbaum C."/>
            <person name="Birren B."/>
        </authorList>
    </citation>
    <scope>NUCLEOTIDE SEQUENCE [LARGE SCALE GENOMIC DNA]</scope>
    <source>
        <strain evidence="3 4">7_3_47FAA</strain>
    </source>
</reference>
<keyword evidence="1" id="KW-0472">Membrane</keyword>
<dbReference type="EMBL" id="ACWF01000049">
    <property type="protein sequence ID" value="EHL78855.1"/>
    <property type="molecule type" value="Genomic_DNA"/>
</dbReference>
<dbReference type="PANTHER" id="PTHR34473:SF2">
    <property type="entry name" value="UPF0699 TRANSMEMBRANE PROTEIN YDBT"/>
    <property type="match status" value="1"/>
</dbReference>
<dbReference type="InterPro" id="IPR005182">
    <property type="entry name" value="YdbS-like_PH"/>
</dbReference>
<keyword evidence="1" id="KW-1133">Transmembrane helix</keyword>
<dbReference type="HOGENOM" id="CLU_024617_5_0_9"/>
<keyword evidence="4" id="KW-1185">Reference proteome</keyword>
<sequence length="494" mass="56794">MNRETTNNKAHRIHPLWIVYSIGKSVKELVFFVIGLMIYIRSDSDSIFFKLGVLAGILYLIYKVVSVLLEWFHFKYLFTDTELCIHEGRLILESRYIPLERIQGISRNTPLFHRLFGLTSLLLDTGAVGNKSSVKLEMITCKEAERIQKYFSHADYLERDVSKYNEGTLKANLPEHSSRKKHYEMTSKEIFVASVTSLHLLIFISLLYTCYSNLNDFLSIDSYIEAVLSFFQKSWLLTAVGILALLVLSMAYGWGRTFIRYRNFEVTSDQQRIFIKKGLFHQTEFSIPKEKVEAIILNTKFLQKILGIVEVRIVSTAEEDDEEMKTANILFPFIHKNKALLLISEILPTFKVETDMVNLPRSAIFVKLVRTSYIWIAAGAIFYFWPRLWYVPLAFLVLTHISQLLSGLSNGYKLSGPFIQLQSGSFSTKLFITTRMKIEELKVTESVLQRKFGLASLEIFTRSKSVQVSKISDIPKDAAISCYQWYGKNGGNKG</sequence>
<feature type="transmembrane region" description="Helical" evidence="1">
    <location>
        <begin position="190"/>
        <end position="214"/>
    </location>
</feature>
<organism evidence="3 4">
    <name type="scientific">Bacillus smithii 7_3_47FAA</name>
    <dbReference type="NCBI Taxonomy" id="665952"/>
    <lineage>
        <taxon>Bacteria</taxon>
        <taxon>Bacillati</taxon>
        <taxon>Bacillota</taxon>
        <taxon>Bacilli</taxon>
        <taxon>Bacillales</taxon>
        <taxon>Bacillaceae</taxon>
        <taxon>Bacillus</taxon>
    </lineage>
</organism>
<keyword evidence="1" id="KW-0812">Transmembrane</keyword>
<dbReference type="AlphaFoldDB" id="G9QIZ9"/>
<comment type="caution">
    <text evidence="3">The sequence shown here is derived from an EMBL/GenBank/DDBJ whole genome shotgun (WGS) entry which is preliminary data.</text>
</comment>